<evidence type="ECO:0000256" key="1">
    <source>
        <dbReference type="SAM" id="MobiDB-lite"/>
    </source>
</evidence>
<evidence type="ECO:0000313" key="2">
    <source>
        <dbReference type="EMBL" id="PAV17251.1"/>
    </source>
</evidence>
<proteinExistence type="predicted"/>
<dbReference type="InParanoid" id="A0A286UCC3"/>
<dbReference type="Proteomes" id="UP000217199">
    <property type="component" value="Unassembled WGS sequence"/>
</dbReference>
<feature type="compositionally biased region" description="Low complexity" evidence="1">
    <location>
        <begin position="32"/>
        <end position="47"/>
    </location>
</feature>
<feature type="compositionally biased region" description="Basic and acidic residues" evidence="1">
    <location>
        <begin position="94"/>
        <end position="106"/>
    </location>
</feature>
<keyword evidence="3" id="KW-1185">Reference proteome</keyword>
<organism evidence="2 3">
    <name type="scientific">Pyrrhoderma noxium</name>
    <dbReference type="NCBI Taxonomy" id="2282107"/>
    <lineage>
        <taxon>Eukaryota</taxon>
        <taxon>Fungi</taxon>
        <taxon>Dikarya</taxon>
        <taxon>Basidiomycota</taxon>
        <taxon>Agaricomycotina</taxon>
        <taxon>Agaricomycetes</taxon>
        <taxon>Hymenochaetales</taxon>
        <taxon>Hymenochaetaceae</taxon>
        <taxon>Pyrrhoderma</taxon>
    </lineage>
</organism>
<reference evidence="2 3" key="1">
    <citation type="journal article" date="2017" name="Mol. Ecol.">
        <title>Comparative and population genomic landscape of Phellinus noxius: A hypervariable fungus causing root rot in trees.</title>
        <authorList>
            <person name="Chung C.L."/>
            <person name="Lee T.J."/>
            <person name="Akiba M."/>
            <person name="Lee H.H."/>
            <person name="Kuo T.H."/>
            <person name="Liu D."/>
            <person name="Ke H.M."/>
            <person name="Yokoi T."/>
            <person name="Roa M.B."/>
            <person name="Lu M.J."/>
            <person name="Chang Y.Y."/>
            <person name="Ann P.J."/>
            <person name="Tsai J.N."/>
            <person name="Chen C.Y."/>
            <person name="Tzean S.S."/>
            <person name="Ota Y."/>
            <person name="Hattori T."/>
            <person name="Sahashi N."/>
            <person name="Liou R.F."/>
            <person name="Kikuchi T."/>
            <person name="Tsai I.J."/>
        </authorList>
    </citation>
    <scope>NUCLEOTIDE SEQUENCE [LARGE SCALE GENOMIC DNA]</scope>
    <source>
        <strain evidence="2 3">FFPRI411160</strain>
    </source>
</reference>
<accession>A0A286UCC3</accession>
<dbReference type="AlphaFoldDB" id="A0A286UCC3"/>
<gene>
    <name evidence="2" type="ORF">PNOK_0731500</name>
</gene>
<protein>
    <submittedName>
        <fullName evidence="2">Uncharacterized protein</fullName>
    </submittedName>
</protein>
<dbReference type="EMBL" id="NBII01000007">
    <property type="protein sequence ID" value="PAV17251.1"/>
    <property type="molecule type" value="Genomic_DNA"/>
</dbReference>
<evidence type="ECO:0000313" key="3">
    <source>
        <dbReference type="Proteomes" id="UP000217199"/>
    </source>
</evidence>
<name>A0A286UCC3_9AGAM</name>
<feature type="region of interest" description="Disordered" evidence="1">
    <location>
        <begin position="1"/>
        <end position="116"/>
    </location>
</feature>
<sequence length="265" mass="30459">MSANQQLPRPSRRDKEAAIAPEAALPRGTVTRRASSAPPPANAAQRRQVAKAEPVAKEQDATPAKTVTPLRRRVSNVVKPQATRTSATPAPPSREVRHTARRRSQEEESPEQQAKNKLLEAVEQKEREHYENYQKRHELNSPESNILKKVMNKSKLKEKEAKPPKIDTYLHDNHLILEAEFRSWRRQELLKGIRVYITQKDVIPKELMDTLNSEFLENIVDSENSLKEHYFNTLFKMFCRLSEHEESKYLNALLLTTPETAPTLD</sequence>
<comment type="caution">
    <text evidence="2">The sequence shown here is derived from an EMBL/GenBank/DDBJ whole genome shotgun (WGS) entry which is preliminary data.</text>
</comment>